<dbReference type="InterPro" id="IPR027417">
    <property type="entry name" value="P-loop_NTPase"/>
</dbReference>
<dbReference type="EMBL" id="AZDT01000003">
    <property type="protein sequence ID" value="KRK77835.1"/>
    <property type="molecule type" value="Genomic_DNA"/>
</dbReference>
<dbReference type="PANTHER" id="PTHR11638">
    <property type="entry name" value="ATP-DEPENDENT CLP PROTEASE"/>
    <property type="match status" value="1"/>
</dbReference>
<dbReference type="PATRIC" id="fig|1423773.3.peg.1546"/>
<dbReference type="Gene3D" id="3.40.50.300">
    <property type="entry name" value="P-loop containing nucleotide triphosphate hydrolases"/>
    <property type="match status" value="1"/>
</dbReference>
<sequence>MANIQLFYGSSKDFRSLLNQNQVEDNYTPFMELIRQYNVTVRANDTMGNKDAEFSRDKIGNVVIFADDFASVTEHVISNFSNIVLLGHDIENLYIQNPPKRVEYSIRSNFDEDEIVEVTSPYFSPSTTEVTKLYSQLLTGKVIGQNNAKHASCVGLYKAAYHHQKKPTVMMFYGPSGVGKTELAKNISNFYHGKLTRIQFSMMQTEEAFKYVFGDEHARPSMARDLLSRESNIVLIDEFDKVSPSLYNVFYQMFDEGIFEDINYKVDVSSCIFILTSNFNDEETIASTVGLPIYSRIDQKIKFEKLTKEEISTVISNAFKRILSELTLEDQKFISASKLKEHYQENLQIFSNVRMLNSFIENDVYTMLLEQQITVNSSSDE</sequence>
<dbReference type="RefSeq" id="WP_056943492.1">
    <property type="nucleotide sequence ID" value="NZ_AZDT01000003.1"/>
</dbReference>
<dbReference type="PANTHER" id="PTHR11638:SF18">
    <property type="entry name" value="HEAT SHOCK PROTEIN 104"/>
    <property type="match status" value="1"/>
</dbReference>
<dbReference type="Proteomes" id="UP000051162">
    <property type="component" value="Unassembled WGS sequence"/>
</dbReference>
<reference evidence="5 6" key="1">
    <citation type="journal article" date="2015" name="Genome Announc.">
        <title>Expanding the biotechnology potential of lactobacilli through comparative genomics of 213 strains and associated genera.</title>
        <authorList>
            <person name="Sun Z."/>
            <person name="Harris H.M."/>
            <person name="McCann A."/>
            <person name="Guo C."/>
            <person name="Argimon S."/>
            <person name="Zhang W."/>
            <person name="Yang X."/>
            <person name="Jeffery I.B."/>
            <person name="Cooney J.C."/>
            <person name="Kagawa T.F."/>
            <person name="Liu W."/>
            <person name="Song Y."/>
            <person name="Salvetti E."/>
            <person name="Wrobel A."/>
            <person name="Rasinkangas P."/>
            <person name="Parkhill J."/>
            <person name="Rea M.C."/>
            <person name="O'Sullivan O."/>
            <person name="Ritari J."/>
            <person name="Douillard F.P."/>
            <person name="Paul Ross R."/>
            <person name="Yang R."/>
            <person name="Briner A.E."/>
            <person name="Felis G.E."/>
            <person name="de Vos W.M."/>
            <person name="Barrangou R."/>
            <person name="Klaenhammer T.R."/>
            <person name="Caufield P.W."/>
            <person name="Cui Y."/>
            <person name="Zhang H."/>
            <person name="O'Toole P.W."/>
        </authorList>
    </citation>
    <scope>NUCLEOTIDE SEQUENCE [LARGE SCALE GENOMIC DNA]</scope>
    <source>
        <strain evidence="5 6">DSM 19117</strain>
    </source>
</reference>
<dbReference type="SMART" id="SM00382">
    <property type="entry name" value="AAA"/>
    <property type="match status" value="1"/>
</dbReference>
<evidence type="ECO:0000259" key="4">
    <source>
        <dbReference type="SMART" id="SM00382"/>
    </source>
</evidence>
<gene>
    <name evidence="5" type="ORF">FD30_GL001504</name>
</gene>
<dbReference type="AlphaFoldDB" id="A0A0R1K3U4"/>
<dbReference type="GeneID" id="84783027"/>
<evidence type="ECO:0000256" key="2">
    <source>
        <dbReference type="ARBA" id="ARBA00022840"/>
    </source>
</evidence>
<dbReference type="GO" id="GO:0005524">
    <property type="term" value="F:ATP binding"/>
    <property type="evidence" value="ECO:0007669"/>
    <property type="project" value="UniProtKB-KW"/>
</dbReference>
<dbReference type="GO" id="GO:0016887">
    <property type="term" value="F:ATP hydrolysis activity"/>
    <property type="evidence" value="ECO:0007669"/>
    <property type="project" value="InterPro"/>
</dbReference>
<dbReference type="InterPro" id="IPR001270">
    <property type="entry name" value="ClpA/B"/>
</dbReference>
<comment type="caution">
    <text evidence="5">The sequence shown here is derived from an EMBL/GenBank/DDBJ whole genome shotgun (WGS) entry which is preliminary data.</text>
</comment>
<dbReference type="InterPro" id="IPR050130">
    <property type="entry name" value="ClpA_ClpB"/>
</dbReference>
<evidence type="ECO:0000313" key="5">
    <source>
        <dbReference type="EMBL" id="KRK77835.1"/>
    </source>
</evidence>
<dbReference type="GO" id="GO:0034605">
    <property type="term" value="P:cellular response to heat"/>
    <property type="evidence" value="ECO:0007669"/>
    <property type="project" value="TreeGrafter"/>
</dbReference>
<dbReference type="GO" id="GO:0005737">
    <property type="term" value="C:cytoplasm"/>
    <property type="evidence" value="ECO:0007669"/>
    <property type="project" value="TreeGrafter"/>
</dbReference>
<evidence type="ECO:0000256" key="3">
    <source>
        <dbReference type="ARBA" id="ARBA00025613"/>
    </source>
</evidence>
<dbReference type="PRINTS" id="PR00300">
    <property type="entry name" value="CLPPROTEASEA"/>
</dbReference>
<dbReference type="InterPro" id="IPR003959">
    <property type="entry name" value="ATPase_AAA_core"/>
</dbReference>
<dbReference type="Pfam" id="PF07724">
    <property type="entry name" value="AAA_2"/>
    <property type="match status" value="1"/>
</dbReference>
<comment type="function">
    <text evidence="3">Part of a stress-induced multi-chaperone system, it is involved in the recovery of the cell from heat-induced damage, in cooperation with DnaK, DnaJ and GrpE. Acts before DnaK, in the processing of protein aggregates. Protein binding stimulates the ATPase activity; ATP hydrolysis unfolds the denatured protein aggregates, which probably helps expose new hydrophobic binding sites on the surface of ClpB-bound aggregates, contributing to the solubilization and refolding of denatured protein aggregates by DnaK.</text>
</comment>
<name>A0A0R1K3U4_9LACO</name>
<proteinExistence type="predicted"/>
<dbReference type="InterPro" id="IPR003593">
    <property type="entry name" value="AAA+_ATPase"/>
</dbReference>
<feature type="domain" description="AAA+ ATPase" evidence="4">
    <location>
        <begin position="166"/>
        <end position="307"/>
    </location>
</feature>
<keyword evidence="1" id="KW-0547">Nucleotide-binding</keyword>
<evidence type="ECO:0000313" key="6">
    <source>
        <dbReference type="Proteomes" id="UP000051162"/>
    </source>
</evidence>
<keyword evidence="2" id="KW-0067">ATP-binding</keyword>
<keyword evidence="6" id="KW-1185">Reference proteome</keyword>
<protein>
    <recommendedName>
        <fullName evidence="4">AAA+ ATPase domain-containing protein</fullName>
    </recommendedName>
</protein>
<accession>A0A0R1K3U4</accession>
<dbReference type="SUPFAM" id="SSF52540">
    <property type="entry name" value="P-loop containing nucleoside triphosphate hydrolases"/>
    <property type="match status" value="1"/>
</dbReference>
<dbReference type="STRING" id="1423773.FD30_GL001504"/>
<dbReference type="OrthoDB" id="9806903at2"/>
<evidence type="ECO:0000256" key="1">
    <source>
        <dbReference type="ARBA" id="ARBA00022741"/>
    </source>
</evidence>
<organism evidence="5 6">
    <name type="scientific">Levilactobacillus namurensis DSM 19117</name>
    <dbReference type="NCBI Taxonomy" id="1423773"/>
    <lineage>
        <taxon>Bacteria</taxon>
        <taxon>Bacillati</taxon>
        <taxon>Bacillota</taxon>
        <taxon>Bacilli</taxon>
        <taxon>Lactobacillales</taxon>
        <taxon>Lactobacillaceae</taxon>
        <taxon>Levilactobacillus</taxon>
    </lineage>
</organism>